<dbReference type="Proteomes" id="UP001054902">
    <property type="component" value="Unassembled WGS sequence"/>
</dbReference>
<organism evidence="4 5">
    <name type="scientific">Chaetoceros tenuissimus</name>
    <dbReference type="NCBI Taxonomy" id="426638"/>
    <lineage>
        <taxon>Eukaryota</taxon>
        <taxon>Sar</taxon>
        <taxon>Stramenopiles</taxon>
        <taxon>Ochrophyta</taxon>
        <taxon>Bacillariophyta</taxon>
        <taxon>Coscinodiscophyceae</taxon>
        <taxon>Chaetocerotophycidae</taxon>
        <taxon>Chaetocerotales</taxon>
        <taxon>Chaetocerotaceae</taxon>
        <taxon>Chaetoceros</taxon>
    </lineage>
</organism>
<sequence length="201" mass="22742">MAIGLADGYFWNLVKEIAIDIRDANGPQNSLKLEYPRQGEAFKLIKQFLVIVPRSLDWEKEDPIADFIKGMKNEGYFKDCRIEKSLMHGDSSRIKWVTDVNLDPKAVASSDGVQRGIVVDIPTTLTALLMNLKSQATSSTEKKKFTLEASSFSYRISWQLKKSNLDSIVKVVEVENLNDLLGKIRDVDQLLNSTDQFIDNQ</sequence>
<dbReference type="InterPro" id="IPR046876">
    <property type="entry name" value="Prok_STING"/>
</dbReference>
<dbReference type="EMBL" id="BLLK01000038">
    <property type="protein sequence ID" value="GFH50028.1"/>
    <property type="molecule type" value="Genomic_DNA"/>
</dbReference>
<proteinExistence type="predicted"/>
<reference evidence="4 5" key="1">
    <citation type="journal article" date="2021" name="Sci. Rep.">
        <title>The genome of the diatom Chaetoceros tenuissimus carries an ancient integrated fragment of an extant virus.</title>
        <authorList>
            <person name="Hongo Y."/>
            <person name="Kimura K."/>
            <person name="Takaki Y."/>
            <person name="Yoshida Y."/>
            <person name="Baba S."/>
            <person name="Kobayashi G."/>
            <person name="Nagasaki K."/>
            <person name="Hano T."/>
            <person name="Tomaru Y."/>
        </authorList>
    </citation>
    <scope>NUCLEOTIDE SEQUENCE [LARGE SCALE GENOMIC DNA]</scope>
    <source>
        <strain evidence="4 5">NIES-3715</strain>
    </source>
</reference>
<evidence type="ECO:0000256" key="1">
    <source>
        <dbReference type="ARBA" id="ARBA00022741"/>
    </source>
</evidence>
<evidence type="ECO:0000313" key="4">
    <source>
        <dbReference type="EMBL" id="GFH50028.1"/>
    </source>
</evidence>
<protein>
    <recommendedName>
        <fullName evidence="3">Prokaryotic STING domain-containing protein</fullName>
    </recommendedName>
</protein>
<keyword evidence="2" id="KW-0051">Antiviral defense</keyword>
<gene>
    <name evidence="4" type="ORF">CTEN210_06504</name>
</gene>
<name>A0AAD3H4S9_9STRA</name>
<evidence type="ECO:0000313" key="5">
    <source>
        <dbReference type="Proteomes" id="UP001054902"/>
    </source>
</evidence>
<keyword evidence="1" id="KW-0547">Nucleotide-binding</keyword>
<dbReference type="Pfam" id="PF20300">
    <property type="entry name" value="prok_STING"/>
    <property type="match status" value="1"/>
</dbReference>
<evidence type="ECO:0000256" key="2">
    <source>
        <dbReference type="ARBA" id="ARBA00023118"/>
    </source>
</evidence>
<dbReference type="GO" id="GO:0051607">
    <property type="term" value="P:defense response to virus"/>
    <property type="evidence" value="ECO:0007669"/>
    <property type="project" value="UniProtKB-KW"/>
</dbReference>
<feature type="domain" description="Prokaryotic STING" evidence="3">
    <location>
        <begin position="3"/>
        <end position="144"/>
    </location>
</feature>
<accession>A0AAD3H4S9</accession>
<dbReference type="GO" id="GO:0000166">
    <property type="term" value="F:nucleotide binding"/>
    <property type="evidence" value="ECO:0007669"/>
    <property type="project" value="UniProtKB-KW"/>
</dbReference>
<dbReference type="AlphaFoldDB" id="A0AAD3H4S9"/>
<comment type="caution">
    <text evidence="4">The sequence shown here is derived from an EMBL/GenBank/DDBJ whole genome shotgun (WGS) entry which is preliminary data.</text>
</comment>
<evidence type="ECO:0000259" key="3">
    <source>
        <dbReference type="Pfam" id="PF20300"/>
    </source>
</evidence>
<keyword evidence="5" id="KW-1185">Reference proteome</keyword>